<proteinExistence type="predicted"/>
<accession>A0ABP9A7X0</accession>
<feature type="domain" description="Gram-positive cocci surface proteins LPxTG" evidence="6">
    <location>
        <begin position="917"/>
        <end position="956"/>
    </location>
</feature>
<keyword evidence="5" id="KW-0812">Transmembrane</keyword>
<keyword evidence="2" id="KW-0964">Secreted</keyword>
<evidence type="ECO:0000259" key="6">
    <source>
        <dbReference type="PROSITE" id="PS50847"/>
    </source>
</evidence>
<keyword evidence="3" id="KW-0732">Signal</keyword>
<evidence type="ECO:0000256" key="5">
    <source>
        <dbReference type="SAM" id="Phobius"/>
    </source>
</evidence>
<keyword evidence="5" id="KW-1133">Transmembrane helix</keyword>
<evidence type="ECO:0000256" key="1">
    <source>
        <dbReference type="ARBA" id="ARBA00022512"/>
    </source>
</evidence>
<evidence type="ECO:0000313" key="7">
    <source>
        <dbReference type="EMBL" id="GAA4775992.1"/>
    </source>
</evidence>
<keyword evidence="4" id="KW-0572">Peptidoglycan-anchor</keyword>
<dbReference type="InterPro" id="IPR019931">
    <property type="entry name" value="LPXTG_anchor"/>
</dbReference>
<keyword evidence="5" id="KW-0472">Membrane</keyword>
<evidence type="ECO:0000313" key="8">
    <source>
        <dbReference type="Proteomes" id="UP001501645"/>
    </source>
</evidence>
<evidence type="ECO:0000256" key="3">
    <source>
        <dbReference type="ARBA" id="ARBA00022729"/>
    </source>
</evidence>
<keyword evidence="1" id="KW-0134">Cell wall</keyword>
<protein>
    <recommendedName>
        <fullName evidence="6">Gram-positive cocci surface proteins LPxTG domain-containing protein</fullName>
    </recommendedName>
</protein>
<dbReference type="EMBL" id="BAABKO010000003">
    <property type="protein sequence ID" value="GAA4775992.1"/>
    <property type="molecule type" value="Genomic_DNA"/>
</dbReference>
<keyword evidence="8" id="KW-1185">Reference proteome</keyword>
<dbReference type="PROSITE" id="PS50847">
    <property type="entry name" value="GRAM_POS_ANCHORING"/>
    <property type="match status" value="1"/>
</dbReference>
<sequence length="956" mass="96331">MSCHFHDLVWGRVAAAIAAFALLVTLLVVVPQAPASAAANLVCSSGTSYSLRANGALQSVSSTGTITQVATPGSLTWTVGSQTKTGIDEANGLGIVSDGSRAYALQRWTVGGQHRVRAMVYTASTGVWTWADGSGATGGMTTNQSSYQVVAGAVDPATGLFMFGLFNNGRFQLYSFNPTTAAYQALGGFDTGITGSLNGDMAFDAQGNLYVVGSTTSTTIFTITSATIATAVATPSATRTLTATRLNSGDVSSRITSVNGVAFDTDGNILLSNGTTMVRYNPSTWQYLATVTTGLTVNGTSSTDLSSCATPPTLTVKKDVVARSAASDQFTLGIAAGSTSITSATTTGSANGVQAESAGPVPVTVGTTYTFSETMASGSTTPLARYASSWTCTVTTLAGSTQTLATGSGASGTLTIASSQSGLPITCTFSNSPRPTLTVHKDVVGGRAVAADQFVLTAAQGSSTLASATTSGQANGVQPQAAGPVVVTPGSTYAFREAMASGSGSALAAYASTWTCVRTDRVTGVQTTLSTGTGSSGTIAVPSGIGTAAIDCTFANDARPAELTIVKDVVARVHEDDQFVLSLAGAQGAEIGAATTSGSAVGEQPQRIEAVDVDPGATYTFSERMAAGAASALDQYTSTWSCTDQSGATVAEGDGATGELTVPATAAGQALECVIVNEPAEASLIVTKTWVVDGETFADGDQPDGLSAQLTVDAGDGPVATPWGAETTGLAAGDVVSLDETTTIDHALAGCTVQSAIASGASIDAEQPLAVDVAIRAGQQTVAVVNTVECVSSLTVLKIVESPNGGTAEPSAWDLTAQAADAEPLTVDGDDEPTAANTMVVDRDAAYDLAEIDDPSAPAYEGTYVQIAIERFTGDPDDPASLDDPANWVESDGTATVARGAHEIYRFVNRDVAVPTLPLTGGAGSTPYLLAGGGIVAAGLLIGLVVVLRRRASSGE</sequence>
<evidence type="ECO:0000256" key="2">
    <source>
        <dbReference type="ARBA" id="ARBA00022525"/>
    </source>
</evidence>
<dbReference type="Proteomes" id="UP001501645">
    <property type="component" value="Unassembled WGS sequence"/>
</dbReference>
<organism evidence="7 8">
    <name type="scientific">Microbacterium gilvum</name>
    <dbReference type="NCBI Taxonomy" id="1336204"/>
    <lineage>
        <taxon>Bacteria</taxon>
        <taxon>Bacillati</taxon>
        <taxon>Actinomycetota</taxon>
        <taxon>Actinomycetes</taxon>
        <taxon>Micrococcales</taxon>
        <taxon>Microbacteriaceae</taxon>
        <taxon>Microbacterium</taxon>
    </lineage>
</organism>
<dbReference type="SUPFAM" id="SSF63829">
    <property type="entry name" value="Calcium-dependent phosphotriesterase"/>
    <property type="match status" value="1"/>
</dbReference>
<evidence type="ECO:0000256" key="4">
    <source>
        <dbReference type="ARBA" id="ARBA00023088"/>
    </source>
</evidence>
<dbReference type="Pfam" id="PF20674">
    <property type="entry name" value="SpaA_3"/>
    <property type="match status" value="3"/>
</dbReference>
<feature type="transmembrane region" description="Helical" evidence="5">
    <location>
        <begin position="928"/>
        <end position="948"/>
    </location>
</feature>
<comment type="caution">
    <text evidence="7">The sequence shown here is derived from an EMBL/GenBank/DDBJ whole genome shotgun (WGS) entry which is preliminary data.</text>
</comment>
<dbReference type="InterPro" id="IPR048834">
    <property type="entry name" value="SpaA_pre-album"/>
</dbReference>
<name>A0ABP9A7X0_9MICO</name>
<gene>
    <name evidence="7" type="ORF">GCM10023351_20710</name>
</gene>
<reference evidence="8" key="1">
    <citation type="journal article" date="2019" name="Int. J. Syst. Evol. Microbiol.">
        <title>The Global Catalogue of Microorganisms (GCM) 10K type strain sequencing project: providing services to taxonomists for standard genome sequencing and annotation.</title>
        <authorList>
            <consortium name="The Broad Institute Genomics Platform"/>
            <consortium name="The Broad Institute Genome Sequencing Center for Infectious Disease"/>
            <person name="Wu L."/>
            <person name="Ma J."/>
        </authorList>
    </citation>
    <scope>NUCLEOTIDE SEQUENCE [LARGE SCALE GENOMIC DNA]</scope>
    <source>
        <strain evidence="8">JCM 18537</strain>
    </source>
</reference>